<comment type="subunit">
    <text evidence="7">Homodimer.</text>
</comment>
<dbReference type="InterPro" id="IPR019460">
    <property type="entry name" value="Atg11_C"/>
</dbReference>
<protein>
    <recommendedName>
        <fullName evidence="2 7">Autophagy-related protein 11</fullName>
    </recommendedName>
</protein>
<sequence>MSIQVYIGHTGQRLTLDPSGTSTVETLRAWITHNTAIQSRNQILLTGQGKQVRAQNLLTETELFVFDSSQLTAKTTASPSSSSAASSTYHDFNPGTPPDTIANQNDLQAWQNLFRLRKSWASGLLNGCDTKARQAEKYQDEQAIIERSLGVAVASLQQHVKNAEQKYLAAETWAEELMQDQDAHVSNWEQHLGSLRSIPARVEFARFIAPADPSLRRASQSAGFTTLQGFVDVGVTKKAAGTAITMMDGLSSKVGKLRSELNAIIKEGEDLLQAVDHMSSRSSAQSTSEPTQLLEEIGLVAKKMASDFEHVQSLPQSASSVPQASKMALLHTRNFLPALSEHCTEMNDLVQRTKQQRDRAGDVAQEHMHTLSGIESELAGLYANVKSLEVPQDGQQVFVTLATVSRLPSVYGQLLVESVRRREWVAKMRRDSTTLQEEVATYQEEEDKRRKKWIRSVDDVVNADALHSNVLGIELSLQNEGGSWPMVTRDELQEYLNSLISVYGQGPVTDEIGQAIKDLDKPTRKQIKHARAFKNGSMHEAAFGDTSLLLRGDEQYKTLRESNVRLEEDLRAQRSRVRKLEDVLHRQTQTSRTGIGDMFSPQSATFDRTASPVLPLLQPSEELPRENPIKQRRPSSAQAGEEKRLARRVVDLEAELQTHREEAMSRKNSDAEALKQVEHAVSTKKDLMENMDAQQREFASERRTLERDLSEAKERVEELEIDLDRLMGSRDDERNGLDSRVAAFEEEIARLKEDATGHAARAARAQDAHTTLARSLQVAEAARAEAEAEVRQMQAEREERREAEAEQLQLLASAHRHLSAGDETPTEFATVSAALDDLARRSAAHVKDLADAVAFAKSENESLWASNERQKTELSTAAEKQNEHEEELRQAQLTLSAEKAKAQSLEQRLDEELEQLRTLREKFAEGETGSEVLRQRISEEETRADKLTSELAAANSHINSMDVELMRLQKKHKAYHASAEVSAERLAKRAERAKDISQRLYAQNVRLSRLLEQMGLALSHKDDGTMVIERASKMNASTTISDLPADPSSSSLRPTDFTRTLSLTSPPPTRKSSATDDPPPDPSLALWPDAPTPEDETARFLAFTSHLARFNIDSFAEQMHKRLRDYEYTAKKFNKEWRESAKRAEAYKERSLRLKSESHSKIAVKDFKEGDLALFLPTRGQARGAWAAFNVNCPHFFLAEREGMRLGTRDFIVARIAGVEMKVVDLSRGAVGRGKEGVEDVGEGGGAVREMEEDDNPFDLSDGLTWWMVHATEERGAGSSGAGGGGGGGGGGAPTTPGLGKSTVAAANVDARGSIRTKRGSKGEDASRVLNKSLDSRRSSSGSKKSVAGAVVATLANGGPSAGSPIAAADAVAVHSRSESLASLRPLPFAAPSAAGAGGGGGGDGGLGIISDNDVQPDPEPSEQIRRKPSLNSNTTSRALSTSRTASPAKPPSSSQQVPPQLSDSNSRSRSRSQSPSKSIRSLQRHLLAVEPRVGQQSPSKTVSPAKAATTATTTTTTSSPAKTATTSSGKGSGNGNGNGNGNGSGSGTGKQPGWESLWQAEFRVESPGKAASGTNAEG</sequence>
<name>A0AAN6FNU3_9PEZI</name>
<evidence type="ECO:0000256" key="4">
    <source>
        <dbReference type="ARBA" id="ARBA00022927"/>
    </source>
</evidence>
<dbReference type="Pfam" id="PF04108">
    <property type="entry name" value="ATG17_like"/>
    <property type="match status" value="1"/>
</dbReference>
<dbReference type="GO" id="GO:0015031">
    <property type="term" value="P:protein transport"/>
    <property type="evidence" value="ECO:0007669"/>
    <property type="project" value="UniProtKB-KW"/>
</dbReference>
<proteinExistence type="inferred from homology"/>
<dbReference type="GO" id="GO:0019901">
    <property type="term" value="F:protein kinase binding"/>
    <property type="evidence" value="ECO:0007669"/>
    <property type="project" value="TreeGrafter"/>
</dbReference>
<feature type="domain" description="Autophagy protein ATG17-like" evidence="10">
    <location>
        <begin position="102"/>
        <end position="460"/>
    </location>
</feature>
<accession>A0AAN6FNU3</accession>
<feature type="region of interest" description="Disordered" evidence="9">
    <location>
        <begin position="75"/>
        <end position="99"/>
    </location>
</feature>
<comment type="function">
    <text evidence="7">Involved in cytoplasm to vacuole transport (Cvt), pexophagy, mitophagy and nucleophagy. Recruits mitochondria for their selective degradation via autophagy (mitophagy) during starvation. Works as scaffold proteins that recruit ATG proteins to the pre-autophagosome (PAS), the site of vesicle/autophagosome formation. Required for the Cvt vesicles completion.</text>
</comment>
<dbReference type="Proteomes" id="UP001168146">
    <property type="component" value="Unassembled WGS sequence"/>
</dbReference>
<dbReference type="GO" id="GO:0060090">
    <property type="term" value="F:molecular adaptor activity"/>
    <property type="evidence" value="ECO:0007669"/>
    <property type="project" value="TreeGrafter"/>
</dbReference>
<feature type="compositionally biased region" description="Low complexity" evidence="9">
    <location>
        <begin position="75"/>
        <end position="88"/>
    </location>
</feature>
<dbReference type="PANTHER" id="PTHR13222:SF1">
    <property type="entry name" value="RB1-INDUCIBLE COILED-COIL PROTEIN 1"/>
    <property type="match status" value="1"/>
</dbReference>
<evidence type="ECO:0000313" key="13">
    <source>
        <dbReference type="Proteomes" id="UP001168146"/>
    </source>
</evidence>
<feature type="compositionally biased region" description="Polar residues" evidence="9">
    <location>
        <begin position="861"/>
        <end position="879"/>
    </location>
</feature>
<dbReference type="GO" id="GO:0005774">
    <property type="term" value="C:vacuolar membrane"/>
    <property type="evidence" value="ECO:0007669"/>
    <property type="project" value="UniProtKB-SubCell"/>
</dbReference>
<feature type="region of interest" description="Disordered" evidence="9">
    <location>
        <begin position="1275"/>
        <end position="1347"/>
    </location>
</feature>
<evidence type="ECO:0000256" key="1">
    <source>
        <dbReference type="ARBA" id="ARBA00009729"/>
    </source>
</evidence>
<feature type="compositionally biased region" description="Low complexity" evidence="9">
    <location>
        <begin position="1041"/>
        <end position="1076"/>
    </location>
</feature>
<evidence type="ECO:0000256" key="2">
    <source>
        <dbReference type="ARBA" id="ARBA00013804"/>
    </source>
</evidence>
<dbReference type="GO" id="GO:0034045">
    <property type="term" value="C:phagophore assembly site membrane"/>
    <property type="evidence" value="ECO:0007669"/>
    <property type="project" value="UniProtKB-SubCell"/>
</dbReference>
<dbReference type="GO" id="GO:0034517">
    <property type="term" value="P:ribophagy"/>
    <property type="evidence" value="ECO:0007669"/>
    <property type="project" value="TreeGrafter"/>
</dbReference>
<feature type="region of interest" description="Disordered" evidence="9">
    <location>
        <begin position="1038"/>
        <end position="1090"/>
    </location>
</feature>
<evidence type="ECO:0000256" key="9">
    <source>
        <dbReference type="SAM" id="MobiDB-lite"/>
    </source>
</evidence>
<keyword evidence="7" id="KW-0472">Membrane</keyword>
<dbReference type="InterPro" id="IPR045326">
    <property type="entry name" value="ATG17-like_dom"/>
</dbReference>
<keyword evidence="7" id="KW-0926">Vacuole</keyword>
<feature type="compositionally biased region" description="Low complexity" evidence="9">
    <location>
        <begin position="1500"/>
        <end position="1530"/>
    </location>
</feature>
<dbReference type="GO" id="GO:0000422">
    <property type="term" value="P:autophagy of mitochondrion"/>
    <property type="evidence" value="ECO:0007669"/>
    <property type="project" value="TreeGrafter"/>
</dbReference>
<dbReference type="GO" id="GO:0061709">
    <property type="term" value="P:reticulophagy"/>
    <property type="evidence" value="ECO:0007669"/>
    <property type="project" value="TreeGrafter"/>
</dbReference>
<dbReference type="GO" id="GO:1990316">
    <property type="term" value="C:Atg1/ULK1 kinase complex"/>
    <property type="evidence" value="ECO:0007669"/>
    <property type="project" value="TreeGrafter"/>
</dbReference>
<reference evidence="12" key="1">
    <citation type="submission" date="2021-12" db="EMBL/GenBank/DDBJ databases">
        <title>Black yeast isolated from Biological Soil Crust.</title>
        <authorList>
            <person name="Kurbessoian T."/>
        </authorList>
    </citation>
    <scope>NUCLEOTIDE SEQUENCE</scope>
    <source>
        <strain evidence="12">CCFEE 5208</strain>
    </source>
</reference>
<keyword evidence="4 7" id="KW-0653">Protein transport</keyword>
<evidence type="ECO:0000259" key="10">
    <source>
        <dbReference type="Pfam" id="PF04108"/>
    </source>
</evidence>
<dbReference type="InterPro" id="IPR040040">
    <property type="entry name" value="ATG11"/>
</dbReference>
<keyword evidence="6 8" id="KW-0175">Coiled coil</keyword>
<evidence type="ECO:0000256" key="6">
    <source>
        <dbReference type="ARBA" id="ARBA00023054"/>
    </source>
</evidence>
<feature type="region of interest" description="Disordered" evidence="9">
    <location>
        <begin position="1395"/>
        <end position="1579"/>
    </location>
</feature>
<evidence type="ECO:0000256" key="7">
    <source>
        <dbReference type="RuleBase" id="RU367075"/>
    </source>
</evidence>
<feature type="compositionally biased region" description="Gly residues" evidence="9">
    <location>
        <begin position="1396"/>
        <end position="1408"/>
    </location>
</feature>
<feature type="region of interest" description="Disordered" evidence="9">
    <location>
        <begin position="1234"/>
        <end position="1255"/>
    </location>
</feature>
<dbReference type="PANTHER" id="PTHR13222">
    <property type="entry name" value="RB1-INDUCIBLE COILED-COIL"/>
    <property type="match status" value="1"/>
</dbReference>
<evidence type="ECO:0000256" key="3">
    <source>
        <dbReference type="ARBA" id="ARBA00022448"/>
    </source>
</evidence>
<feature type="domain" description="Autophagy-related protein 11 C-terminal" evidence="11">
    <location>
        <begin position="1117"/>
        <end position="1272"/>
    </location>
</feature>
<dbReference type="GO" id="GO:0000045">
    <property type="term" value="P:autophagosome assembly"/>
    <property type="evidence" value="ECO:0007669"/>
    <property type="project" value="UniProtKB-UniRule"/>
</dbReference>
<evidence type="ECO:0000256" key="5">
    <source>
        <dbReference type="ARBA" id="ARBA00023006"/>
    </source>
</evidence>
<feature type="region of interest" description="Disordered" evidence="9">
    <location>
        <begin position="861"/>
        <end position="884"/>
    </location>
</feature>
<dbReference type="GO" id="GO:0034727">
    <property type="term" value="P:piecemeal microautophagy of the nucleus"/>
    <property type="evidence" value="ECO:0007669"/>
    <property type="project" value="TreeGrafter"/>
</dbReference>
<evidence type="ECO:0000256" key="8">
    <source>
        <dbReference type="SAM" id="Coils"/>
    </source>
</evidence>
<feature type="region of interest" description="Disordered" evidence="9">
    <location>
        <begin position="584"/>
        <end position="645"/>
    </location>
</feature>
<feature type="compositionally biased region" description="Low complexity" evidence="9">
    <location>
        <begin position="1430"/>
        <end position="1482"/>
    </location>
</feature>
<gene>
    <name evidence="12" type="primary">ATG11_2</name>
    <name evidence="12" type="ORF">LTR82_009577</name>
</gene>
<dbReference type="GO" id="GO:1903599">
    <property type="term" value="P:positive regulation of autophagy of mitochondrion"/>
    <property type="evidence" value="ECO:0007669"/>
    <property type="project" value="UniProtKB-UniRule"/>
</dbReference>
<feature type="compositionally biased region" description="Gly residues" evidence="9">
    <location>
        <begin position="1278"/>
        <end position="1293"/>
    </location>
</feature>
<comment type="similarity">
    <text evidence="1 7">Belongs to the ATG11 family.</text>
</comment>
<keyword evidence="5 7" id="KW-0072">Autophagy</keyword>
<evidence type="ECO:0000313" key="12">
    <source>
        <dbReference type="EMBL" id="KAK0319510.1"/>
    </source>
</evidence>
<dbReference type="EMBL" id="JASUXU010000030">
    <property type="protein sequence ID" value="KAK0319510.1"/>
    <property type="molecule type" value="Genomic_DNA"/>
</dbReference>
<evidence type="ECO:0000259" key="11">
    <source>
        <dbReference type="Pfam" id="PF10377"/>
    </source>
</evidence>
<keyword evidence="3 7" id="KW-0813">Transport</keyword>
<feature type="compositionally biased region" description="Gly residues" evidence="9">
    <location>
        <begin position="1531"/>
        <end position="1551"/>
    </location>
</feature>
<comment type="caution">
    <text evidence="12">The sequence shown here is derived from an EMBL/GenBank/DDBJ whole genome shotgun (WGS) entry which is preliminary data.</text>
</comment>
<dbReference type="Pfam" id="PF10377">
    <property type="entry name" value="ATG11"/>
    <property type="match status" value="1"/>
</dbReference>
<organism evidence="12 13">
    <name type="scientific">Friedmanniomyces endolithicus</name>
    <dbReference type="NCBI Taxonomy" id="329885"/>
    <lineage>
        <taxon>Eukaryota</taxon>
        <taxon>Fungi</taxon>
        <taxon>Dikarya</taxon>
        <taxon>Ascomycota</taxon>
        <taxon>Pezizomycotina</taxon>
        <taxon>Dothideomycetes</taxon>
        <taxon>Dothideomycetidae</taxon>
        <taxon>Mycosphaerellales</taxon>
        <taxon>Teratosphaeriaceae</taxon>
        <taxon>Friedmanniomyces</taxon>
    </lineage>
</organism>
<comment type="subcellular location">
    <subcellularLocation>
        <location evidence="7">Preautophagosomal structure membrane</location>
        <topology evidence="7">Peripheral membrane protein</topology>
    </subcellularLocation>
    <subcellularLocation>
        <location evidence="7">Vacuole membrane</location>
        <topology evidence="7">Peripheral membrane protein</topology>
    </subcellularLocation>
    <text evidence="7">During pexophagy, accumulates in the vacuolar membrane region, where the peroxisomes contact the vacuole.</text>
</comment>
<feature type="coiled-coil region" evidence="8">
    <location>
        <begin position="556"/>
        <end position="583"/>
    </location>
</feature>